<gene>
    <name evidence="2" type="ORF">JQM67_09570</name>
</gene>
<dbReference type="EMBL" id="JAFBIT010000003">
    <property type="protein sequence ID" value="MCF2652849.1"/>
    <property type="molecule type" value="Genomic_DNA"/>
</dbReference>
<dbReference type="Pfam" id="PF13271">
    <property type="entry name" value="DUF4062"/>
    <property type="match status" value="1"/>
</dbReference>
<dbReference type="Proteomes" id="UP001299220">
    <property type="component" value="Unassembled WGS sequence"/>
</dbReference>
<evidence type="ECO:0000313" key="3">
    <source>
        <dbReference type="Proteomes" id="UP001299220"/>
    </source>
</evidence>
<evidence type="ECO:0000259" key="1">
    <source>
        <dbReference type="Pfam" id="PF13271"/>
    </source>
</evidence>
<comment type="caution">
    <text evidence="2">The sequence shown here is derived from an EMBL/GenBank/DDBJ whole genome shotgun (WGS) entry which is preliminary data.</text>
</comment>
<proteinExistence type="predicted"/>
<protein>
    <submittedName>
        <fullName evidence="2">DUF4062 domain-containing protein</fullName>
    </submittedName>
</protein>
<feature type="domain" description="DUF4062" evidence="1">
    <location>
        <begin position="5"/>
        <end position="90"/>
    </location>
</feature>
<organism evidence="2 3">
    <name type="scientific">Anaeromassilibacillus senegalensis</name>
    <dbReference type="NCBI Taxonomy" id="1673717"/>
    <lineage>
        <taxon>Bacteria</taxon>
        <taxon>Bacillati</taxon>
        <taxon>Bacillota</taxon>
        <taxon>Clostridia</taxon>
        <taxon>Eubacteriales</taxon>
        <taxon>Acutalibacteraceae</taxon>
        <taxon>Anaeromassilibacillus</taxon>
    </lineage>
</organism>
<dbReference type="RefSeq" id="WP_235323894.1">
    <property type="nucleotide sequence ID" value="NZ_JAFBIT010000003.1"/>
</dbReference>
<accession>A0ABS9CSE5</accession>
<reference evidence="2 3" key="1">
    <citation type="submission" date="2020-12" db="EMBL/GenBank/DDBJ databases">
        <title>Whole genome sequences of gut porcine anaerobes.</title>
        <authorList>
            <person name="Kubasova T."/>
            <person name="Jahodarova E."/>
            <person name="Rychlik I."/>
        </authorList>
    </citation>
    <scope>NUCLEOTIDE SEQUENCE [LARGE SCALE GENOMIC DNA]</scope>
    <source>
        <strain evidence="2 3">An867</strain>
    </source>
</reference>
<name>A0ABS9CSE5_9FIRM</name>
<dbReference type="InterPro" id="IPR025139">
    <property type="entry name" value="DUF4062"/>
</dbReference>
<evidence type="ECO:0000313" key="2">
    <source>
        <dbReference type="EMBL" id="MCF2652849.1"/>
    </source>
</evidence>
<keyword evidence="3" id="KW-1185">Reference proteome</keyword>
<sequence>MAVPRVFISSTFYDLKQVRNNIGDFIKGLGYEPVMHERSGVAYSQITPLENDCYHELASCDIVVCIIGNHFGSKALENDLSITMNEIQTAIKNKKKVYIFISNDVYTENRTYLLNKDSGSFKSAYTDDIRIHEFIAELNATVKNHVIIPFETTVQIIDTLKSQFAGLLQNLLQREASMTEAKTAYDLQQSADKMKAMIDDFEQQKEEFFCKFNSAVFLNNRVAYTIKTFLGMKNSSFFAPNVEALDEFMLLVGFSIADVDDIFEDKRKYVQKRYDRFITIILKQSVVNEDNSFSRSLNREDFEKGVIYKEEYKNEDDLPF</sequence>